<organism evidence="2 3">
    <name type="scientific">Acinetobacter pecorum</name>
    <dbReference type="NCBI Taxonomy" id="2762215"/>
    <lineage>
        <taxon>Bacteria</taxon>
        <taxon>Pseudomonadati</taxon>
        <taxon>Pseudomonadota</taxon>
        <taxon>Gammaproteobacteria</taxon>
        <taxon>Moraxellales</taxon>
        <taxon>Moraxellaceae</taxon>
        <taxon>Acinetobacter</taxon>
    </lineage>
</organism>
<reference evidence="2 3" key="1">
    <citation type="submission" date="2020-08" db="EMBL/GenBank/DDBJ databases">
        <title>A Genomic Blueprint of the Chicken Gut Microbiome.</title>
        <authorList>
            <person name="Gilroy R."/>
            <person name="Ravi A."/>
            <person name="Getino M."/>
            <person name="Pursley I."/>
            <person name="Horton D.L."/>
            <person name="Alikhan N.-F."/>
            <person name="Baker D."/>
            <person name="Gharbi K."/>
            <person name="Hall N."/>
            <person name="Watson M."/>
            <person name="Adriaenssens E.M."/>
            <person name="Foster-Nyarko E."/>
            <person name="Jarju S."/>
            <person name="Secka A."/>
            <person name="Antonio M."/>
            <person name="Oren A."/>
            <person name="Chaudhuri R."/>
            <person name="La Ragione R.M."/>
            <person name="Hildebrand F."/>
            <person name="Pallen M.J."/>
        </authorList>
    </citation>
    <scope>NUCLEOTIDE SEQUENCE [LARGE SCALE GENOMIC DNA]</scope>
    <source>
        <strain evidence="2 3">Sa1BUA6</strain>
    </source>
</reference>
<evidence type="ECO:0000313" key="2">
    <source>
        <dbReference type="EMBL" id="MBD8008759.1"/>
    </source>
</evidence>
<dbReference type="RefSeq" id="WP_191730646.1">
    <property type="nucleotide sequence ID" value="NZ_JACSPT010000005.1"/>
</dbReference>
<proteinExistence type="predicted"/>
<dbReference type="Proteomes" id="UP000621930">
    <property type="component" value="Unassembled WGS sequence"/>
</dbReference>
<keyword evidence="1" id="KW-1133">Transmembrane helix</keyword>
<dbReference type="EMBL" id="JACSPT010000005">
    <property type="protein sequence ID" value="MBD8008759.1"/>
    <property type="molecule type" value="Genomic_DNA"/>
</dbReference>
<gene>
    <name evidence="2" type="ORF">H9629_05305</name>
</gene>
<name>A0ABR8VVH9_9GAMM</name>
<comment type="caution">
    <text evidence="2">The sequence shown here is derived from an EMBL/GenBank/DDBJ whole genome shotgun (WGS) entry which is preliminary data.</text>
</comment>
<sequence length="170" mass="19445">MSILLVVMLLLAIFHYFYQTVVVKTNNDLYDADLDILNHELEIFEIKNAKSLNASEKEFLANTKAFVGHCPEIGKEVTVVEMIMDMADYKTSKDYEGSAQRMRALQIQNDKIWKINVEASRAMLKNMTLNAGIFLFVLSPLLVLILFYSFISGRKLSLEQSVERISSKHC</sequence>
<protein>
    <submittedName>
        <fullName evidence="2">Uncharacterized protein</fullName>
    </submittedName>
</protein>
<feature type="transmembrane region" description="Helical" evidence="1">
    <location>
        <begin position="131"/>
        <end position="151"/>
    </location>
</feature>
<keyword evidence="3" id="KW-1185">Reference proteome</keyword>
<evidence type="ECO:0000256" key="1">
    <source>
        <dbReference type="SAM" id="Phobius"/>
    </source>
</evidence>
<keyword evidence="1" id="KW-0812">Transmembrane</keyword>
<accession>A0ABR8VVH9</accession>
<keyword evidence="1" id="KW-0472">Membrane</keyword>
<evidence type="ECO:0000313" key="3">
    <source>
        <dbReference type="Proteomes" id="UP000621930"/>
    </source>
</evidence>